<comment type="caution">
    <text evidence="1">The sequence shown here is derived from an EMBL/GenBank/DDBJ whole genome shotgun (WGS) entry which is preliminary data.</text>
</comment>
<dbReference type="EMBL" id="PYFT01000001">
    <property type="protein sequence ID" value="PSR52107.1"/>
    <property type="molecule type" value="Genomic_DNA"/>
</dbReference>
<proteinExistence type="predicted"/>
<dbReference type="RefSeq" id="WP_106925409.1">
    <property type="nucleotide sequence ID" value="NZ_PYFT01000001.1"/>
</dbReference>
<name>A0A2T2Y9C1_9BACT</name>
<gene>
    <name evidence="1" type="ORF">AHMF7605_00510</name>
</gene>
<evidence type="ECO:0000313" key="2">
    <source>
        <dbReference type="Proteomes" id="UP000240357"/>
    </source>
</evidence>
<sequence>MGLFDKLFGKQKGNQEENLKNNESEHAVIIHFNYGIEGLEALHGLEDKLEKVITENNVGDYDGHEIAVDYSDGFLYMYGPNAENLFKAVKPILVITDFMKGAKAKLRFGPPYDGVKEIEVEL</sequence>
<evidence type="ECO:0000313" key="1">
    <source>
        <dbReference type="EMBL" id="PSR52107.1"/>
    </source>
</evidence>
<dbReference type="AlphaFoldDB" id="A0A2T2Y9C1"/>
<accession>A0A2T2Y9C1</accession>
<dbReference type="OrthoDB" id="678788at2"/>
<dbReference type="Proteomes" id="UP000240357">
    <property type="component" value="Unassembled WGS sequence"/>
</dbReference>
<protein>
    <submittedName>
        <fullName evidence="1">Uncharacterized protein</fullName>
    </submittedName>
</protein>
<organism evidence="1 2">
    <name type="scientific">Adhaeribacter arboris</name>
    <dbReference type="NCBI Taxonomy" id="2072846"/>
    <lineage>
        <taxon>Bacteria</taxon>
        <taxon>Pseudomonadati</taxon>
        <taxon>Bacteroidota</taxon>
        <taxon>Cytophagia</taxon>
        <taxon>Cytophagales</taxon>
        <taxon>Hymenobacteraceae</taxon>
        <taxon>Adhaeribacter</taxon>
    </lineage>
</organism>
<keyword evidence="2" id="KW-1185">Reference proteome</keyword>
<reference evidence="1 2" key="1">
    <citation type="submission" date="2018-03" db="EMBL/GenBank/DDBJ databases">
        <title>Adhaeribacter sp. HMF7605 Genome sequencing and assembly.</title>
        <authorList>
            <person name="Kang H."/>
            <person name="Kang J."/>
            <person name="Cha I."/>
            <person name="Kim H."/>
            <person name="Joh K."/>
        </authorList>
    </citation>
    <scope>NUCLEOTIDE SEQUENCE [LARGE SCALE GENOMIC DNA]</scope>
    <source>
        <strain evidence="1 2">HMF7605</strain>
    </source>
</reference>